<keyword evidence="6" id="KW-1185">Reference proteome</keyword>
<organism evidence="5 6">
    <name type="scientific">Lactiplantibacillus fabifermentans DSM 21115</name>
    <dbReference type="NCBI Taxonomy" id="1413187"/>
    <lineage>
        <taxon>Bacteria</taxon>
        <taxon>Bacillati</taxon>
        <taxon>Bacillota</taxon>
        <taxon>Bacilli</taxon>
        <taxon>Lactobacillales</taxon>
        <taxon>Lactobacillaceae</taxon>
        <taxon>Lactiplantibacillus</taxon>
    </lineage>
</organism>
<gene>
    <name evidence="5" type="ORF">DY78_GL001460</name>
</gene>
<evidence type="ECO:0000256" key="1">
    <source>
        <dbReference type="ARBA" id="ARBA00011046"/>
    </source>
</evidence>
<comment type="similarity">
    <text evidence="1">Belongs to the BlaI transcriptional regulatory family.</text>
</comment>
<comment type="caution">
    <text evidence="5">The sequence shown here is derived from an EMBL/GenBank/DDBJ whole genome shotgun (WGS) entry which is preliminary data.</text>
</comment>
<evidence type="ECO:0000256" key="4">
    <source>
        <dbReference type="ARBA" id="ARBA00023163"/>
    </source>
</evidence>
<proteinExistence type="inferred from homology"/>
<dbReference type="RefSeq" id="WP_024625704.1">
    <property type="nucleotide sequence ID" value="NZ_AYGX02000019.1"/>
</dbReference>
<dbReference type="NCBIfam" id="TIGR02698">
    <property type="entry name" value="CopY_TcrY"/>
    <property type="match status" value="1"/>
</dbReference>
<dbReference type="Gene3D" id="1.10.10.10">
    <property type="entry name" value="Winged helix-like DNA-binding domain superfamily/Winged helix DNA-binding domain"/>
    <property type="match status" value="1"/>
</dbReference>
<accession>A0A0R2NUN4</accession>
<keyword evidence="3" id="KW-0238">DNA-binding</keyword>
<dbReference type="InterPro" id="IPR014071">
    <property type="entry name" value="Cu_transp_CopY/TcrY"/>
</dbReference>
<keyword evidence="2" id="KW-0805">Transcription regulation</keyword>
<dbReference type="GO" id="GO:0045892">
    <property type="term" value="P:negative regulation of DNA-templated transcription"/>
    <property type="evidence" value="ECO:0007669"/>
    <property type="project" value="InterPro"/>
</dbReference>
<dbReference type="Pfam" id="PF03965">
    <property type="entry name" value="Penicillinase_R"/>
    <property type="match status" value="1"/>
</dbReference>
<sequence length="143" mass="15829">MEAQTQIEISDAEWEVMRVTWTLGSVTSSQMAEIMAEKMGWKTATVKTLLGRLIKKGALRAEKNGRAFTYYPTVDEQPSMDEAVTTLFGHLCQMRVGQTLTDLVAKVQLSQKDIQQLQAALAKKAETAPEMVDCDCVPGQTKC</sequence>
<evidence type="ECO:0000256" key="2">
    <source>
        <dbReference type="ARBA" id="ARBA00023015"/>
    </source>
</evidence>
<dbReference type="InterPro" id="IPR036388">
    <property type="entry name" value="WH-like_DNA-bd_sf"/>
</dbReference>
<dbReference type="PIRSF" id="PIRSF019455">
    <property type="entry name" value="CopR_AtkY"/>
    <property type="match status" value="1"/>
</dbReference>
<evidence type="ECO:0000313" key="5">
    <source>
        <dbReference type="EMBL" id="KRO29052.1"/>
    </source>
</evidence>
<reference evidence="5 6" key="1">
    <citation type="journal article" date="2015" name="Genome Announc.">
        <title>Expanding the biotechnology potential of lactobacilli through comparative genomics of 213 strains and associated genera.</title>
        <authorList>
            <person name="Sun Z."/>
            <person name="Harris H.M."/>
            <person name="McCann A."/>
            <person name="Guo C."/>
            <person name="Argimon S."/>
            <person name="Zhang W."/>
            <person name="Yang X."/>
            <person name="Jeffery I.B."/>
            <person name="Cooney J.C."/>
            <person name="Kagawa T.F."/>
            <person name="Liu W."/>
            <person name="Song Y."/>
            <person name="Salvetti E."/>
            <person name="Wrobel A."/>
            <person name="Rasinkangas P."/>
            <person name="Parkhill J."/>
            <person name="Rea M.C."/>
            <person name="O'Sullivan O."/>
            <person name="Ritari J."/>
            <person name="Douillard F.P."/>
            <person name="Paul Ross R."/>
            <person name="Yang R."/>
            <person name="Briner A.E."/>
            <person name="Felis G.E."/>
            <person name="de Vos W.M."/>
            <person name="Barrangou R."/>
            <person name="Klaenhammer T.R."/>
            <person name="Caufield P.W."/>
            <person name="Cui Y."/>
            <person name="Zhang H."/>
            <person name="O'Toole P.W."/>
        </authorList>
    </citation>
    <scope>NUCLEOTIDE SEQUENCE [LARGE SCALE GENOMIC DNA]</scope>
    <source>
        <strain evidence="5 6">DSM 21115</strain>
    </source>
</reference>
<dbReference type="Proteomes" id="UP000050920">
    <property type="component" value="Unassembled WGS sequence"/>
</dbReference>
<keyword evidence="4" id="KW-0804">Transcription</keyword>
<evidence type="ECO:0000256" key="3">
    <source>
        <dbReference type="ARBA" id="ARBA00023125"/>
    </source>
</evidence>
<name>A0A0R2NUN4_9LACO</name>
<dbReference type="InterPro" id="IPR036390">
    <property type="entry name" value="WH_DNA-bd_sf"/>
</dbReference>
<dbReference type="AlphaFoldDB" id="A0A0R2NUN4"/>
<evidence type="ECO:0000313" key="6">
    <source>
        <dbReference type="Proteomes" id="UP000050920"/>
    </source>
</evidence>
<dbReference type="SUPFAM" id="SSF46785">
    <property type="entry name" value="Winged helix' DNA-binding domain"/>
    <property type="match status" value="1"/>
</dbReference>
<dbReference type="EMBL" id="AYGX02000019">
    <property type="protein sequence ID" value="KRO29052.1"/>
    <property type="molecule type" value="Genomic_DNA"/>
</dbReference>
<protein>
    <submittedName>
        <fullName evidence="5">Transcription regulator</fullName>
    </submittedName>
</protein>
<dbReference type="GO" id="GO:0003677">
    <property type="term" value="F:DNA binding"/>
    <property type="evidence" value="ECO:0007669"/>
    <property type="project" value="UniProtKB-KW"/>
</dbReference>
<dbReference type="InterPro" id="IPR005650">
    <property type="entry name" value="BlaI_family"/>
</dbReference>